<reference evidence="1 3" key="2">
    <citation type="journal article" date="2011" name="Mol. Biol. Evol.">
        <title>Comparative genomic analysis of fruiting body formation in Myxococcales.</title>
        <authorList>
            <person name="Huntley S."/>
            <person name="Hamann N."/>
            <person name="Wegener-Feldbrugge S."/>
            <person name="Treuner-Lange A."/>
            <person name="Kube M."/>
            <person name="Reinhardt R."/>
            <person name="Klages S."/>
            <person name="Muller R."/>
            <person name="Ronning C.M."/>
            <person name="Nierman W.C."/>
            <person name="Sogaard-Andersen L."/>
        </authorList>
    </citation>
    <scope>NUCLEOTIDE SEQUENCE [LARGE SCALE GENOMIC DNA]</scope>
    <source>
        <strain evidence="1 3">DW4/3-1</strain>
    </source>
</reference>
<evidence type="ECO:0000313" key="1">
    <source>
        <dbReference type="EMBL" id="ADO74807.1"/>
    </source>
</evidence>
<dbReference type="eggNOG" id="COG3209">
    <property type="taxonomic scope" value="Bacteria"/>
</dbReference>
<dbReference type="PATRIC" id="fig|378806.16.peg.5072"/>
<protein>
    <submittedName>
        <fullName evidence="1">Conserved uncharacterized protein</fullName>
    </submittedName>
</protein>
<reference evidence="2 4" key="1">
    <citation type="submission" date="2006-04" db="EMBL/GenBank/DDBJ databases">
        <authorList>
            <person name="Nierman W.C."/>
        </authorList>
    </citation>
    <scope>NUCLEOTIDE SEQUENCE [LARGE SCALE GENOMIC DNA]</scope>
    <source>
        <strain evidence="2 4">DW4/3-1</strain>
    </source>
</reference>
<dbReference type="Proteomes" id="UP000032702">
    <property type="component" value="Unassembled WGS sequence"/>
</dbReference>
<dbReference type="HOGENOM" id="CLU_585037_0_0_7"/>
<dbReference type="EMBL" id="CP002271">
    <property type="protein sequence ID" value="ADO74807.1"/>
    <property type="molecule type" value="Genomic_DNA"/>
</dbReference>
<name>Q08ZT0_STIAD</name>
<dbReference type="STRING" id="378806.STAUR_7051"/>
<organism evidence="2 4">
    <name type="scientific">Stigmatella aurantiaca (strain DW4/3-1)</name>
    <dbReference type="NCBI Taxonomy" id="378806"/>
    <lineage>
        <taxon>Bacteria</taxon>
        <taxon>Pseudomonadati</taxon>
        <taxon>Myxococcota</taxon>
        <taxon>Myxococcia</taxon>
        <taxon>Myxococcales</taxon>
        <taxon>Cystobacterineae</taxon>
        <taxon>Archangiaceae</taxon>
        <taxon>Stigmatella</taxon>
    </lineage>
</organism>
<dbReference type="eggNOG" id="COG4223">
    <property type="taxonomic scope" value="Bacteria"/>
</dbReference>
<dbReference type="KEGG" id="sur:STAUR_7051"/>
<dbReference type="EMBL" id="AAMD01000067">
    <property type="protein sequence ID" value="EAU65973.1"/>
    <property type="molecule type" value="Genomic_DNA"/>
</dbReference>
<gene>
    <name evidence="1" type="ordered locus">STAUR_7051</name>
    <name evidence="2" type="ORF">STIAU_8463</name>
</gene>
<evidence type="ECO:0000313" key="2">
    <source>
        <dbReference type="EMBL" id="EAU65973.1"/>
    </source>
</evidence>
<dbReference type="AlphaFoldDB" id="Q08ZT0"/>
<keyword evidence="3" id="KW-1185">Reference proteome</keyword>
<sequence>MSDWHVTPRLHIPCVGQGTEVCMKWHWGGVLLLANLWAGCATAPVVRLDTGHGEPITYTPPKDIEPIEIDDGEFQTVMTLLVLDMRFAIRPEEERPPRVRLASWDSEPHPQGRDYGAWCSRQDNPGECLSLLEDGFAFLDAKARRKMALSFAWDGVWSGVQGAVKEVVNPLALKAMITSAMAAYMLLALAPEPVTKLVAIALTTYIIAYIGLDSFSNLAQGWQRLSVDSEKALSFEELEDAGHRFGRVMGANGARVLILALTAALGGGATNMVSKGPMLPGFARAVLATETNVGFQMSAAMTGGVRSISMSEGALTVGLAPSAVAMAARDPRGQSAAQTGNSTSAQLFENQLPERLSSELEIAQQLGVKPVSVDSAGFTRYASTDRIKWVVTEEGQLRIIPHTWHQTEISHAVASGGRPVLAAGEAELAIHGSTRLGIEITSRSGHYLNGSSKAVNDKVLETGRKAFARFGITFPP</sequence>
<evidence type="ECO:0000313" key="3">
    <source>
        <dbReference type="Proteomes" id="UP000001351"/>
    </source>
</evidence>
<proteinExistence type="predicted"/>
<dbReference type="Proteomes" id="UP000001351">
    <property type="component" value="Chromosome"/>
</dbReference>
<dbReference type="OrthoDB" id="5385235at2"/>
<accession>Q08ZT0</accession>
<evidence type="ECO:0000313" key="4">
    <source>
        <dbReference type="Proteomes" id="UP000032702"/>
    </source>
</evidence>